<feature type="signal peptide" evidence="1">
    <location>
        <begin position="1"/>
        <end position="27"/>
    </location>
</feature>
<dbReference type="RefSeq" id="WP_106330912.1">
    <property type="nucleotide sequence ID" value="NZ_BOMO01000163.1"/>
</dbReference>
<accession>A0A2T0JIE0</accession>
<keyword evidence="3" id="KW-1185">Reference proteome</keyword>
<protein>
    <submittedName>
        <fullName evidence="2">Uncharacterized protein</fullName>
    </submittedName>
</protein>
<name>A0A2T0JIE0_9ACTN</name>
<comment type="caution">
    <text evidence="2">The sequence shown here is derived from an EMBL/GenBank/DDBJ whole genome shotgun (WGS) entry which is preliminary data.</text>
</comment>
<feature type="chain" id="PRO_5015722545" evidence="1">
    <location>
        <begin position="28"/>
        <end position="64"/>
    </location>
</feature>
<proteinExistence type="predicted"/>
<organism evidence="2 3">
    <name type="scientific">Actinoplanes italicus</name>
    <dbReference type="NCBI Taxonomy" id="113567"/>
    <lineage>
        <taxon>Bacteria</taxon>
        <taxon>Bacillati</taxon>
        <taxon>Actinomycetota</taxon>
        <taxon>Actinomycetes</taxon>
        <taxon>Micromonosporales</taxon>
        <taxon>Micromonosporaceae</taxon>
        <taxon>Actinoplanes</taxon>
    </lineage>
</organism>
<dbReference type="AlphaFoldDB" id="A0A2T0JIE0"/>
<keyword evidence="1" id="KW-0732">Signal</keyword>
<evidence type="ECO:0000313" key="2">
    <source>
        <dbReference type="EMBL" id="PRX07346.1"/>
    </source>
</evidence>
<dbReference type="Proteomes" id="UP000239415">
    <property type="component" value="Unassembled WGS sequence"/>
</dbReference>
<reference evidence="2 3" key="1">
    <citation type="submission" date="2018-03" db="EMBL/GenBank/DDBJ databases">
        <title>Genomic Encyclopedia of Archaeal and Bacterial Type Strains, Phase II (KMG-II): from individual species to whole genera.</title>
        <authorList>
            <person name="Goeker M."/>
        </authorList>
    </citation>
    <scope>NUCLEOTIDE SEQUENCE [LARGE SCALE GENOMIC DNA]</scope>
    <source>
        <strain evidence="2 3">DSM 43146</strain>
    </source>
</reference>
<evidence type="ECO:0000313" key="3">
    <source>
        <dbReference type="Proteomes" id="UP000239415"/>
    </source>
</evidence>
<sequence length="64" mass="6266">MLARIRKAVIAGVGAGIAAAAAVVAKAAETGTLGEQTTQQAIGAFIAAGTVMGWATWRVPNASA</sequence>
<gene>
    <name evidence="2" type="ORF">CLV67_14221</name>
</gene>
<dbReference type="EMBL" id="PVMZ01000042">
    <property type="protein sequence ID" value="PRX07346.1"/>
    <property type="molecule type" value="Genomic_DNA"/>
</dbReference>
<evidence type="ECO:0000256" key="1">
    <source>
        <dbReference type="SAM" id="SignalP"/>
    </source>
</evidence>